<dbReference type="CDD" id="cd11353">
    <property type="entry name" value="AmyAc_euk_bac_CMD_like"/>
    <property type="match status" value="1"/>
</dbReference>
<dbReference type="GO" id="GO:0016798">
    <property type="term" value="F:hydrolase activity, acting on glycosyl bonds"/>
    <property type="evidence" value="ECO:0007669"/>
    <property type="project" value="UniProtKB-KW"/>
</dbReference>
<dbReference type="Gene3D" id="3.20.20.80">
    <property type="entry name" value="Glycosidases"/>
    <property type="match status" value="1"/>
</dbReference>
<dbReference type="Gene3D" id="2.60.40.1180">
    <property type="entry name" value="Golgi alpha-mannosidase II"/>
    <property type="match status" value="1"/>
</dbReference>
<dbReference type="InterPro" id="IPR013780">
    <property type="entry name" value="Glyco_hydro_b"/>
</dbReference>
<proteinExistence type="predicted"/>
<dbReference type="SUPFAM" id="SSF51011">
    <property type="entry name" value="Glycosyl hydrolase domain"/>
    <property type="match status" value="1"/>
</dbReference>
<evidence type="ECO:0000256" key="2">
    <source>
        <dbReference type="ARBA" id="ARBA00023295"/>
    </source>
</evidence>
<dbReference type="SUPFAM" id="SSF51445">
    <property type="entry name" value="(Trans)glycosidases"/>
    <property type="match status" value="1"/>
</dbReference>
<sequence length="447" mass="51678">MAWYDSAVFYHIYPLGLCGCKKENTGEAEYHFDILKEWAQHIAKMNFTAIYIGPLFESVGHGYETTDYKKVDIRLGSNHDFKEYVQYCHELGLHVIVDGVFNHVGREFFAFRDVKEKREASAYCNWFCNLNFSGNNEYNDGFCYENWGGYNLLVKLNQQNPQVQEYLFDVIRFWVSEFDIDGIRLDAADVLDFGFMKAMRQVANDVKEDFWLMGEVIHGDYSRWVNDEMLHSVTNYELHKGLYSGHNDHNYFEIAHSIKRLNDICRGRRLYTFVDNHDVARIASKLQNKAHLPLVTILLYTVYGIPSVYYGSEFGIEGQKEQGSDWNLRPALSLADYADAYENNEITKLCRKLGQLKKEYAELTNGTYQELILTNRQFAFGRILDGKECISALNCDDAQASFEIPLCCQNATAKELLDQEAVLYEVTDRQTLKVTLPANTGTVFYVE</sequence>
<feature type="domain" description="Glycosyl hydrolase family 13 catalytic" evidence="3">
    <location>
        <begin position="7"/>
        <end position="357"/>
    </location>
</feature>
<dbReference type="EMBL" id="JACRSW010000035">
    <property type="protein sequence ID" value="MBC8558128.1"/>
    <property type="molecule type" value="Genomic_DNA"/>
</dbReference>
<dbReference type="InterPro" id="IPR017853">
    <property type="entry name" value="GH"/>
</dbReference>
<dbReference type="SMART" id="SM00642">
    <property type="entry name" value="Aamy"/>
    <property type="match status" value="1"/>
</dbReference>
<keyword evidence="5" id="KW-1185">Reference proteome</keyword>
<keyword evidence="2 4" id="KW-0326">Glycosidase</keyword>
<evidence type="ECO:0000259" key="3">
    <source>
        <dbReference type="SMART" id="SM00642"/>
    </source>
</evidence>
<dbReference type="RefSeq" id="WP_249305584.1">
    <property type="nucleotide sequence ID" value="NZ_JACRSW010000035.1"/>
</dbReference>
<evidence type="ECO:0000256" key="1">
    <source>
        <dbReference type="ARBA" id="ARBA00022801"/>
    </source>
</evidence>
<accession>A0ABR7MY61</accession>
<evidence type="ECO:0000313" key="5">
    <source>
        <dbReference type="Proteomes" id="UP000637513"/>
    </source>
</evidence>
<protein>
    <submittedName>
        <fullName evidence="4">Glycosidase</fullName>
    </submittedName>
</protein>
<gene>
    <name evidence="4" type="ORF">H8700_10485</name>
</gene>
<reference evidence="4 5" key="1">
    <citation type="submission" date="2020-08" db="EMBL/GenBank/DDBJ databases">
        <title>Genome public.</title>
        <authorList>
            <person name="Liu C."/>
            <person name="Sun Q."/>
        </authorList>
    </citation>
    <scope>NUCLEOTIDE SEQUENCE [LARGE SCALE GENOMIC DNA]</scope>
    <source>
        <strain evidence="4 5">BX3</strain>
    </source>
</reference>
<name>A0ABR7MY61_9FIRM</name>
<dbReference type="InterPro" id="IPR006047">
    <property type="entry name" value="GH13_cat_dom"/>
</dbReference>
<evidence type="ECO:0000313" key="4">
    <source>
        <dbReference type="EMBL" id="MBC8558128.1"/>
    </source>
</evidence>
<dbReference type="PANTHER" id="PTHR10357:SF210">
    <property type="entry name" value="MALTODEXTRIN GLUCOSIDASE"/>
    <property type="match status" value="1"/>
</dbReference>
<organism evidence="4 5">
    <name type="scientific">Jutongia hominis</name>
    <dbReference type="NCBI Taxonomy" id="2763664"/>
    <lineage>
        <taxon>Bacteria</taxon>
        <taxon>Bacillati</taxon>
        <taxon>Bacillota</taxon>
        <taxon>Clostridia</taxon>
        <taxon>Lachnospirales</taxon>
        <taxon>Lachnospiraceae</taxon>
        <taxon>Jutongia</taxon>
    </lineage>
</organism>
<dbReference type="PANTHER" id="PTHR10357">
    <property type="entry name" value="ALPHA-AMYLASE FAMILY MEMBER"/>
    <property type="match status" value="1"/>
</dbReference>
<dbReference type="Proteomes" id="UP000637513">
    <property type="component" value="Unassembled WGS sequence"/>
</dbReference>
<dbReference type="Pfam" id="PF00128">
    <property type="entry name" value="Alpha-amylase"/>
    <property type="match status" value="1"/>
</dbReference>
<keyword evidence="1" id="KW-0378">Hydrolase</keyword>
<comment type="caution">
    <text evidence="4">The sequence shown here is derived from an EMBL/GenBank/DDBJ whole genome shotgun (WGS) entry which is preliminary data.</text>
</comment>